<reference evidence="2" key="2">
    <citation type="submission" date="2015-01" db="EMBL/GenBank/DDBJ databases">
        <title>Evolutionary Origins and Diversification of the Mycorrhizal Mutualists.</title>
        <authorList>
            <consortium name="DOE Joint Genome Institute"/>
            <consortium name="Mycorrhizal Genomics Consortium"/>
            <person name="Kohler A."/>
            <person name="Kuo A."/>
            <person name="Nagy L.G."/>
            <person name="Floudas D."/>
            <person name="Copeland A."/>
            <person name="Barry K.W."/>
            <person name="Cichocki N."/>
            <person name="Veneault-Fourrey C."/>
            <person name="LaButti K."/>
            <person name="Lindquist E.A."/>
            <person name="Lipzen A."/>
            <person name="Lundell T."/>
            <person name="Morin E."/>
            <person name="Murat C."/>
            <person name="Riley R."/>
            <person name="Ohm R."/>
            <person name="Sun H."/>
            <person name="Tunlid A."/>
            <person name="Henrissat B."/>
            <person name="Grigoriev I.V."/>
            <person name="Hibbett D.S."/>
            <person name="Martin F."/>
        </authorList>
    </citation>
    <scope>NUCLEOTIDE SEQUENCE [LARGE SCALE GENOMIC DNA]</scope>
    <source>
        <strain evidence="2">F 1598</strain>
    </source>
</reference>
<gene>
    <name evidence="1" type="ORF">PILCRDRAFT_467037</name>
</gene>
<evidence type="ECO:0000313" key="1">
    <source>
        <dbReference type="EMBL" id="KIM82571.1"/>
    </source>
</evidence>
<evidence type="ECO:0000313" key="2">
    <source>
        <dbReference type="Proteomes" id="UP000054166"/>
    </source>
</evidence>
<dbReference type="Proteomes" id="UP000054166">
    <property type="component" value="Unassembled WGS sequence"/>
</dbReference>
<reference evidence="1 2" key="1">
    <citation type="submission" date="2014-04" db="EMBL/GenBank/DDBJ databases">
        <authorList>
            <consortium name="DOE Joint Genome Institute"/>
            <person name="Kuo A."/>
            <person name="Tarkka M."/>
            <person name="Buscot F."/>
            <person name="Kohler A."/>
            <person name="Nagy L.G."/>
            <person name="Floudas D."/>
            <person name="Copeland A."/>
            <person name="Barry K.W."/>
            <person name="Cichocki N."/>
            <person name="Veneault-Fourrey C."/>
            <person name="LaButti K."/>
            <person name="Lindquist E.A."/>
            <person name="Lipzen A."/>
            <person name="Lundell T."/>
            <person name="Morin E."/>
            <person name="Murat C."/>
            <person name="Sun H."/>
            <person name="Tunlid A."/>
            <person name="Henrissat B."/>
            <person name="Grigoriev I.V."/>
            <person name="Hibbett D.S."/>
            <person name="Martin F."/>
            <person name="Nordberg H.P."/>
            <person name="Cantor M.N."/>
            <person name="Hua S.X."/>
        </authorList>
    </citation>
    <scope>NUCLEOTIDE SEQUENCE [LARGE SCALE GENOMIC DNA]</scope>
    <source>
        <strain evidence="1 2">F 1598</strain>
    </source>
</reference>
<sequence length="116" mass="13018">MCLARRCLSETPAPSSLQVIISSAQYDRSHSLPHTLSLRLTTRFPLLVTAFHAHPSICQSHLLPNMWCQINGCYELKMHTAVSTGSLDFFFLCGTMTVLEQSWSSPLGSWLFATMR</sequence>
<accession>A0A0C3FUK0</accession>
<proteinExistence type="predicted"/>
<dbReference type="AlphaFoldDB" id="A0A0C3FUK0"/>
<organism evidence="1 2">
    <name type="scientific">Piloderma croceum (strain F 1598)</name>
    <dbReference type="NCBI Taxonomy" id="765440"/>
    <lineage>
        <taxon>Eukaryota</taxon>
        <taxon>Fungi</taxon>
        <taxon>Dikarya</taxon>
        <taxon>Basidiomycota</taxon>
        <taxon>Agaricomycotina</taxon>
        <taxon>Agaricomycetes</taxon>
        <taxon>Agaricomycetidae</taxon>
        <taxon>Atheliales</taxon>
        <taxon>Atheliaceae</taxon>
        <taxon>Piloderma</taxon>
    </lineage>
</organism>
<dbReference type="HOGENOM" id="CLU_2097718_0_0_1"/>
<dbReference type="EMBL" id="KN832994">
    <property type="protein sequence ID" value="KIM82571.1"/>
    <property type="molecule type" value="Genomic_DNA"/>
</dbReference>
<name>A0A0C3FUK0_PILCF</name>
<protein>
    <submittedName>
        <fullName evidence="1">Uncharacterized protein</fullName>
    </submittedName>
</protein>
<keyword evidence="2" id="KW-1185">Reference proteome</keyword>
<dbReference type="InParanoid" id="A0A0C3FUK0"/>